<dbReference type="EMBL" id="BAAAOR010000025">
    <property type="protein sequence ID" value="GAA1528623.1"/>
    <property type="molecule type" value="Genomic_DNA"/>
</dbReference>
<evidence type="ECO:0000313" key="2">
    <source>
        <dbReference type="EMBL" id="GAA1528623.1"/>
    </source>
</evidence>
<keyword evidence="3" id="KW-1185">Reference proteome</keyword>
<reference evidence="2 3" key="1">
    <citation type="journal article" date="2019" name="Int. J. Syst. Evol. Microbiol.">
        <title>The Global Catalogue of Microorganisms (GCM) 10K type strain sequencing project: providing services to taxonomists for standard genome sequencing and annotation.</title>
        <authorList>
            <consortium name="The Broad Institute Genomics Platform"/>
            <consortium name="The Broad Institute Genome Sequencing Center for Infectious Disease"/>
            <person name="Wu L."/>
            <person name="Ma J."/>
        </authorList>
    </citation>
    <scope>NUCLEOTIDE SEQUENCE [LARGE SCALE GENOMIC DNA]</scope>
    <source>
        <strain evidence="2 3">JCM 14942</strain>
    </source>
</reference>
<gene>
    <name evidence="2" type="ORF">GCM10009788_34970</name>
</gene>
<proteinExistence type="predicted"/>
<evidence type="ECO:0000313" key="3">
    <source>
        <dbReference type="Proteomes" id="UP001500842"/>
    </source>
</evidence>
<comment type="caution">
    <text evidence="2">The sequence shown here is derived from an EMBL/GenBank/DDBJ whole genome shotgun (WGS) entry which is preliminary data.</text>
</comment>
<accession>A0ABN2AW46</accession>
<organism evidence="2 3">
    <name type="scientific">Nocardioides humi</name>
    <dbReference type="NCBI Taxonomy" id="449461"/>
    <lineage>
        <taxon>Bacteria</taxon>
        <taxon>Bacillati</taxon>
        <taxon>Actinomycetota</taxon>
        <taxon>Actinomycetes</taxon>
        <taxon>Propionibacteriales</taxon>
        <taxon>Nocardioidaceae</taxon>
        <taxon>Nocardioides</taxon>
    </lineage>
</organism>
<dbReference type="Proteomes" id="UP001500842">
    <property type="component" value="Unassembled WGS sequence"/>
</dbReference>
<name>A0ABN2AW46_9ACTN</name>
<protein>
    <submittedName>
        <fullName evidence="2">Uncharacterized protein</fullName>
    </submittedName>
</protein>
<feature type="region of interest" description="Disordered" evidence="1">
    <location>
        <begin position="1"/>
        <end position="65"/>
    </location>
</feature>
<feature type="compositionally biased region" description="Basic and acidic residues" evidence="1">
    <location>
        <begin position="1"/>
        <end position="11"/>
    </location>
</feature>
<sequence length="65" mass="6606">MDNRPRERDDGQVSEVGNLDDAGAAETPSDAVAGHPTDDDVQEGATGPNARTGDQTGDQTGGGRP</sequence>
<evidence type="ECO:0000256" key="1">
    <source>
        <dbReference type="SAM" id="MobiDB-lite"/>
    </source>
</evidence>